<dbReference type="OrthoDB" id="9766983at2"/>
<keyword evidence="1" id="KW-0732">Signal</keyword>
<dbReference type="Pfam" id="PF07969">
    <property type="entry name" value="Amidohydro_3"/>
    <property type="match status" value="1"/>
</dbReference>
<comment type="caution">
    <text evidence="3">The sequence shown here is derived from an EMBL/GenBank/DDBJ whole genome shotgun (WGS) entry which is preliminary data.</text>
</comment>
<dbReference type="EMBL" id="AAVT01000009">
    <property type="protein sequence ID" value="EAW30239.1"/>
    <property type="molecule type" value="Genomic_DNA"/>
</dbReference>
<dbReference type="Gene3D" id="3.30.1490.130">
    <property type="entry name" value="D-aminoacylase. Domain 3"/>
    <property type="match status" value="1"/>
</dbReference>
<evidence type="ECO:0000256" key="1">
    <source>
        <dbReference type="SAM" id="SignalP"/>
    </source>
</evidence>
<dbReference type="SUPFAM" id="SSF51338">
    <property type="entry name" value="Composite domain of metallo-dependent hydrolases"/>
    <property type="match status" value="1"/>
</dbReference>
<keyword evidence="4" id="KW-1185">Reference proteome</keyword>
<dbReference type="Proteomes" id="UP000004931">
    <property type="component" value="Unassembled WGS sequence"/>
</dbReference>
<dbReference type="GO" id="GO:0047421">
    <property type="term" value="F:N-acyl-D-glutamate deacylase activity"/>
    <property type="evidence" value="ECO:0007669"/>
    <property type="project" value="UniProtKB-EC"/>
</dbReference>
<gene>
    <name evidence="3" type="ORF">GP2143_01810</name>
</gene>
<evidence type="ECO:0000259" key="2">
    <source>
        <dbReference type="Pfam" id="PF07969"/>
    </source>
</evidence>
<dbReference type="InterPro" id="IPR032466">
    <property type="entry name" value="Metal_Hydrolase"/>
</dbReference>
<feature type="chain" id="PRO_5002631441" evidence="1">
    <location>
        <begin position="28"/>
        <end position="498"/>
    </location>
</feature>
<proteinExistence type="predicted"/>
<dbReference type="Gene3D" id="2.30.40.10">
    <property type="entry name" value="Urease, subunit C, domain 1"/>
    <property type="match status" value="1"/>
</dbReference>
<dbReference type="InterPro" id="IPR023100">
    <property type="entry name" value="D-aminoacylase_insert_dom_sf"/>
</dbReference>
<reference evidence="3 4" key="1">
    <citation type="journal article" date="2010" name="J. Bacteriol.">
        <title>Genome sequence of the oligotrophic marine Gammaproteobacterium HTCC2143, isolated from the Oregon Coast.</title>
        <authorList>
            <person name="Oh H.M."/>
            <person name="Kang I."/>
            <person name="Ferriera S."/>
            <person name="Giovannoni S.J."/>
            <person name="Cho J.C."/>
        </authorList>
    </citation>
    <scope>NUCLEOTIDE SEQUENCE [LARGE SCALE GENOMIC DNA]</scope>
    <source>
        <strain evidence="3 4">HTCC2143</strain>
    </source>
</reference>
<dbReference type="InterPro" id="IPR011059">
    <property type="entry name" value="Metal-dep_hydrolase_composite"/>
</dbReference>
<dbReference type="InterPro" id="IPR050378">
    <property type="entry name" value="Metallo-dep_Hydrolases_sf"/>
</dbReference>
<accession>A0YFY9</accession>
<evidence type="ECO:0000313" key="3">
    <source>
        <dbReference type="EMBL" id="EAW30239.1"/>
    </source>
</evidence>
<dbReference type="PANTHER" id="PTHR11647">
    <property type="entry name" value="HYDRANTOINASE/DIHYDROPYRIMIDINASE FAMILY MEMBER"/>
    <property type="match status" value="1"/>
</dbReference>
<dbReference type="NCBIfam" id="NF006560">
    <property type="entry name" value="PRK09061.1"/>
    <property type="match status" value="1"/>
</dbReference>
<evidence type="ECO:0000313" key="4">
    <source>
        <dbReference type="Proteomes" id="UP000004931"/>
    </source>
</evidence>
<feature type="domain" description="Amidohydrolase 3" evidence="2">
    <location>
        <begin position="385"/>
        <end position="476"/>
    </location>
</feature>
<dbReference type="PANTHER" id="PTHR11647:SF1">
    <property type="entry name" value="COLLAPSIN RESPONSE MEDIATOR PROTEIN"/>
    <property type="match status" value="1"/>
</dbReference>
<name>A0YFY9_9GAMM</name>
<organism evidence="3 4">
    <name type="scientific">marine gamma proteobacterium HTCC2143</name>
    <dbReference type="NCBI Taxonomy" id="247633"/>
    <lineage>
        <taxon>Bacteria</taxon>
        <taxon>Pseudomonadati</taxon>
        <taxon>Pseudomonadota</taxon>
        <taxon>Gammaproteobacteria</taxon>
        <taxon>Cellvibrionales</taxon>
        <taxon>Spongiibacteraceae</taxon>
        <taxon>BD1-7 clade</taxon>
    </lineage>
</organism>
<protein>
    <submittedName>
        <fullName evidence="3">D-glutamate deacylase</fullName>
        <ecNumber evidence="3">3.5.1.82</ecNumber>
    </submittedName>
</protein>
<dbReference type="Gene3D" id="3.20.20.140">
    <property type="entry name" value="Metal-dependent hydrolases"/>
    <property type="match status" value="1"/>
</dbReference>
<dbReference type="SUPFAM" id="SSF51556">
    <property type="entry name" value="Metallo-dependent hydrolases"/>
    <property type="match status" value="1"/>
</dbReference>
<dbReference type="EC" id="3.5.1.82" evidence="3"/>
<feature type="signal peptide" evidence="1">
    <location>
        <begin position="1"/>
        <end position="27"/>
    </location>
</feature>
<dbReference type="eggNOG" id="COG3653">
    <property type="taxonomic scope" value="Bacteria"/>
</dbReference>
<dbReference type="STRING" id="247633.GP2143_01810"/>
<dbReference type="AlphaFoldDB" id="A0YFY9"/>
<sequence length="498" mass="54560">MLPLYRSRSKLLLLVLLAASSTQWGWAKNTNDTIAALEAYDLVIANGRVIDPETKLDATRHIGVTGGSIAAISSRPLTGNKVIDASGLAVAPGFIDLHSHTPTLFGQHLNLLDGITTQLDLEAGSFPIVSYGEHFKGGAQLNYGSSVGHFAIRANVIEGIPRPLTMSGKTWTVKATAQQIERMRGLLDQGLDNGGLGIGVLLDYMTSAVTEDELRMIFEVAANRNVPVYVHVRRGISGDPAGLIEVLELAKSTKAPLFICHITHNAMGNIGNWLAMIDQANNEGANITTETLSYAAGGTSISADVFQRRDWQTIFDITYEDVQWVATGEWLTKETWDHYSKEQPYGMVNHHYVKEDWIITAMKWPGMMVSTDALPATDRDIMTNPNISGTFSRVLGHYVRDTQLLSLRQGLAKTSLLQAQWMEQFFPAFKKKGRLQVGADADIVIFDPATVTANADYGRPYEKPTGINHVIVGGRHIVDSSTRIEGRYPGKKILSTDL</sequence>
<dbReference type="InterPro" id="IPR013108">
    <property type="entry name" value="Amidohydro_3"/>
</dbReference>
<keyword evidence="3" id="KW-0378">Hydrolase</keyword>